<sequence>MKKLSLLAVSMAAILAGCNSSSSSSGGDNGGGETEISGRFIDAAVEGMYYTTSSGKSGVTGVEGEFDATSTDTITFYIGGENGLKVGAASARDVLTPFEAAGKYNRALNLAILLQSIDNHFGTAGNGLISIPDELKFPDAETLEEIGFINLDSRATVIDFLDFLGLAANEIADETEALAHMEDAFGSMARGSDADNPFSKKDGKFVRNISVTQYDTTNQGFTFVHADKMLENELFHQTRGMSFMDLQLTQANLVILEGSNDTTFSSGAASEYLNCIASGGEFVHDSNGTDNECHGGNLDGNYTLTGNKFHYNLLNPYEAEEENLVMPWAEIEGRTMMPLSASTIKELNHYSAEKLVDDADEEDKDEGLEFWQIETASGSYDPVTGVYTEIMKKDQLSGTGCDQDIDSCPSYRQTESVSFWYEVDKAGEERYVDFKGTWEDKQTCDNGEVATMKLVFDATGATVSGTECNGNAAVDLDEESYTYAELADIDYWWFNQSGRESQATLTELNTVVRFCDVDDYKPGDACDINDQFFVKWEYQPAGTDWDEGLLIRTKMTTSGNIASTSSMQKISK</sequence>
<reference evidence="1 2" key="1">
    <citation type="submission" date="2018-03" db="EMBL/GenBank/DDBJ databases">
        <title>Whole genome sequencing of Histamine producing bacteria.</title>
        <authorList>
            <person name="Butler K."/>
        </authorList>
    </citation>
    <scope>NUCLEOTIDE SEQUENCE [LARGE SCALE GENOMIC DNA]</scope>
    <source>
        <strain evidence="1 2">DSM 19138</strain>
    </source>
</reference>
<evidence type="ECO:0000313" key="1">
    <source>
        <dbReference type="EMBL" id="PSW04278.1"/>
    </source>
</evidence>
<protein>
    <recommendedName>
        <fullName evidence="3">Chromosome partitioning protein ParA</fullName>
    </recommendedName>
</protein>
<dbReference type="EMBL" id="PYMB01000041">
    <property type="protein sequence ID" value="PSW04278.1"/>
    <property type="molecule type" value="Genomic_DNA"/>
</dbReference>
<evidence type="ECO:0000313" key="2">
    <source>
        <dbReference type="Proteomes" id="UP000241346"/>
    </source>
</evidence>
<proteinExistence type="predicted"/>
<dbReference type="PROSITE" id="PS51257">
    <property type="entry name" value="PROKAR_LIPOPROTEIN"/>
    <property type="match status" value="1"/>
</dbReference>
<name>A0A2T3MWD3_9GAMM</name>
<dbReference type="OrthoDB" id="5592990at2"/>
<accession>A0A2T3MWD3</accession>
<evidence type="ECO:0008006" key="3">
    <source>
        <dbReference type="Google" id="ProtNLM"/>
    </source>
</evidence>
<gene>
    <name evidence="1" type="ORF">C9J01_28355</name>
</gene>
<dbReference type="AlphaFoldDB" id="A0A2T3MWD3"/>
<organism evidence="1 2">
    <name type="scientific">Photobacterium rosenbergii</name>
    <dbReference type="NCBI Taxonomy" id="294936"/>
    <lineage>
        <taxon>Bacteria</taxon>
        <taxon>Pseudomonadati</taxon>
        <taxon>Pseudomonadota</taxon>
        <taxon>Gammaproteobacteria</taxon>
        <taxon>Vibrionales</taxon>
        <taxon>Vibrionaceae</taxon>
        <taxon>Photobacterium</taxon>
    </lineage>
</organism>
<dbReference type="Proteomes" id="UP000241346">
    <property type="component" value="Unassembled WGS sequence"/>
</dbReference>
<comment type="caution">
    <text evidence="1">The sequence shown here is derived from an EMBL/GenBank/DDBJ whole genome shotgun (WGS) entry which is preliminary data.</text>
</comment>
<dbReference type="RefSeq" id="WP_107301415.1">
    <property type="nucleotide sequence ID" value="NZ_PYMB01000041.1"/>
</dbReference>